<protein>
    <submittedName>
        <fullName evidence="1">Uncharacterized protein</fullName>
    </submittedName>
</protein>
<accession>A0AAN6EXE7</accession>
<comment type="caution">
    <text evidence="1">The sequence shown here is derived from an EMBL/GenBank/DDBJ whole genome shotgun (WGS) entry which is preliminary data.</text>
</comment>
<proteinExistence type="predicted"/>
<sequence>MAQAHRTYKKITFEGDRPRRTEQSGMLEAYLYSNQTVFDAVHFERGQHRSAATQQQGNLETDQNEQDSIDDLLETMDALTDAEIVRDALALRNAS</sequence>
<name>A0AAN6EXE7_EXODE</name>
<gene>
    <name evidence="1" type="ORF">HRR80_004007</name>
</gene>
<dbReference type="AlphaFoldDB" id="A0AAN6EXE7"/>
<dbReference type="Proteomes" id="UP001161757">
    <property type="component" value="Unassembled WGS sequence"/>
</dbReference>
<evidence type="ECO:0000313" key="1">
    <source>
        <dbReference type="EMBL" id="KAJ8992111.1"/>
    </source>
</evidence>
<evidence type="ECO:0000313" key="2">
    <source>
        <dbReference type="Proteomes" id="UP001161757"/>
    </source>
</evidence>
<organism evidence="1 2">
    <name type="scientific">Exophiala dermatitidis</name>
    <name type="common">Black yeast-like fungus</name>
    <name type="synonym">Wangiella dermatitidis</name>
    <dbReference type="NCBI Taxonomy" id="5970"/>
    <lineage>
        <taxon>Eukaryota</taxon>
        <taxon>Fungi</taxon>
        <taxon>Dikarya</taxon>
        <taxon>Ascomycota</taxon>
        <taxon>Pezizomycotina</taxon>
        <taxon>Eurotiomycetes</taxon>
        <taxon>Chaetothyriomycetidae</taxon>
        <taxon>Chaetothyriales</taxon>
        <taxon>Herpotrichiellaceae</taxon>
        <taxon>Exophiala</taxon>
    </lineage>
</organism>
<dbReference type="EMBL" id="JAJGCB010000006">
    <property type="protein sequence ID" value="KAJ8992111.1"/>
    <property type="molecule type" value="Genomic_DNA"/>
</dbReference>
<reference evidence="1" key="1">
    <citation type="submission" date="2023-01" db="EMBL/GenBank/DDBJ databases">
        <title>Exophiala dermititidis isolated from Cystic Fibrosis Patient.</title>
        <authorList>
            <person name="Kurbessoian T."/>
            <person name="Crocker A."/>
            <person name="Murante D."/>
            <person name="Hogan D.A."/>
            <person name="Stajich J.E."/>
        </authorList>
    </citation>
    <scope>NUCLEOTIDE SEQUENCE</scope>
    <source>
        <strain evidence="1">Ex8</strain>
    </source>
</reference>